<proteinExistence type="predicted"/>
<name>A0ACB6V4S5_9ASCO</name>
<organism evidence="1 2">
    <name type="scientific">Geotrichum galactomycetum</name>
    <dbReference type="NCBI Taxonomy" id="27317"/>
    <lineage>
        <taxon>Eukaryota</taxon>
        <taxon>Fungi</taxon>
        <taxon>Dikarya</taxon>
        <taxon>Ascomycota</taxon>
        <taxon>Saccharomycotina</taxon>
        <taxon>Dipodascomycetes</taxon>
        <taxon>Dipodascales</taxon>
        <taxon>Dipodascaceae</taxon>
        <taxon>Geotrichum</taxon>
    </lineage>
</organism>
<comment type="caution">
    <text evidence="1">The sequence shown here is derived from an EMBL/GenBank/DDBJ whole genome shotgun (WGS) entry which is preliminary data.</text>
</comment>
<evidence type="ECO:0000313" key="1">
    <source>
        <dbReference type="EMBL" id="KAF5097978.1"/>
    </source>
</evidence>
<dbReference type="Proteomes" id="UP000744676">
    <property type="component" value="Unassembled WGS sequence"/>
</dbReference>
<dbReference type="EMBL" id="QVQA01000055">
    <property type="protein sequence ID" value="KAF5097978.1"/>
    <property type="molecule type" value="Genomic_DNA"/>
</dbReference>
<gene>
    <name evidence="1" type="ORF">D0Z00_002193</name>
</gene>
<evidence type="ECO:0000313" key="2">
    <source>
        <dbReference type="Proteomes" id="UP000744676"/>
    </source>
</evidence>
<reference evidence="1 2" key="1">
    <citation type="journal article" date="2020" name="Front. Microbiol.">
        <title>Phenotypic and Genetic Characterization of the Cheese Ripening Yeast Geotrichum candidum.</title>
        <authorList>
            <person name="Perkins V."/>
            <person name="Vignola S."/>
            <person name="Lessard M.H."/>
            <person name="Plante P.L."/>
            <person name="Corbeil J."/>
            <person name="Dugat-Bony E."/>
            <person name="Frenette M."/>
            <person name="Labrie S."/>
        </authorList>
    </citation>
    <scope>NUCLEOTIDE SEQUENCE [LARGE SCALE GENOMIC DNA]</scope>
    <source>
        <strain evidence="1 2">LMA-1147</strain>
    </source>
</reference>
<protein>
    <submittedName>
        <fullName evidence="1">Uncharacterized protein</fullName>
    </submittedName>
</protein>
<keyword evidence="2" id="KW-1185">Reference proteome</keyword>
<sequence length="326" mass="37108">MSSFQETEEELLTRHRKEQRDLVNATTNLKKQATKGEKKKKKEILKQIETMETELKLKHAAELKALNSNNDNNSTTSDKPSAAEEEEDEESDDEFSPEKLLAQLELDKQRELEEEEKKKAAKAAAKVQQQNNNSDNQQPKAKRNRRKEKIAAREAANKKISEDAQLEADQQPDLRKIELENMNSILNIRKLAVHEVPADGHCLFASVADQLKVRHNITKTVQELRSAAAEHIRNHPNDFSPFLFDETTMTIKEIEPYCEELENTAIWGGDLEITAFSQIFDCPITVIINGQSPFAANTDGKNPELKLAYYKHSFGLGEHYNSLRNA</sequence>
<accession>A0ACB6V4S5</accession>